<comment type="caution">
    <text evidence="1">The sequence shown here is derived from an EMBL/GenBank/DDBJ whole genome shotgun (WGS) entry which is preliminary data.</text>
</comment>
<proteinExistence type="predicted"/>
<dbReference type="EMBL" id="BONZ01000041">
    <property type="protein sequence ID" value="GIH16252.1"/>
    <property type="molecule type" value="Genomic_DNA"/>
</dbReference>
<dbReference type="Proteomes" id="UP000642748">
    <property type="component" value="Unassembled WGS sequence"/>
</dbReference>
<gene>
    <name evidence="1" type="ORF">Raf01_44240</name>
</gene>
<sequence length="81" mass="9056">MIPGLTPPEKGLDMSIPDHEHELTPEAERWLVALYIAHDRLDGYLICSSCSYPHPCPTREDARRQLELAGVDLAAGETLWS</sequence>
<reference evidence="1" key="1">
    <citation type="submission" date="2021-01" db="EMBL/GenBank/DDBJ databases">
        <title>Whole genome shotgun sequence of Rugosimonospora africana NBRC 104875.</title>
        <authorList>
            <person name="Komaki H."/>
            <person name="Tamura T."/>
        </authorList>
    </citation>
    <scope>NUCLEOTIDE SEQUENCE</scope>
    <source>
        <strain evidence="1">NBRC 104875</strain>
    </source>
</reference>
<dbReference type="AlphaFoldDB" id="A0A8J3QUI2"/>
<evidence type="ECO:0000313" key="1">
    <source>
        <dbReference type="EMBL" id="GIH16252.1"/>
    </source>
</evidence>
<accession>A0A8J3QUI2</accession>
<name>A0A8J3QUI2_9ACTN</name>
<keyword evidence="2" id="KW-1185">Reference proteome</keyword>
<evidence type="ECO:0000313" key="2">
    <source>
        <dbReference type="Proteomes" id="UP000642748"/>
    </source>
</evidence>
<organism evidence="1 2">
    <name type="scientific">Rugosimonospora africana</name>
    <dbReference type="NCBI Taxonomy" id="556532"/>
    <lineage>
        <taxon>Bacteria</taxon>
        <taxon>Bacillati</taxon>
        <taxon>Actinomycetota</taxon>
        <taxon>Actinomycetes</taxon>
        <taxon>Micromonosporales</taxon>
        <taxon>Micromonosporaceae</taxon>
        <taxon>Rugosimonospora</taxon>
    </lineage>
</organism>
<protein>
    <submittedName>
        <fullName evidence="1">Uncharacterized protein</fullName>
    </submittedName>
</protein>